<evidence type="ECO:0000313" key="3">
    <source>
        <dbReference type="Proteomes" id="UP000703893"/>
    </source>
</evidence>
<evidence type="ECO:0000313" key="2">
    <source>
        <dbReference type="EMBL" id="MBM3274705.1"/>
    </source>
</evidence>
<feature type="non-terminal residue" evidence="2">
    <location>
        <position position="141"/>
    </location>
</feature>
<proteinExistence type="predicted"/>
<comment type="caution">
    <text evidence="2">The sequence shown here is derived from an EMBL/GenBank/DDBJ whole genome shotgun (WGS) entry which is preliminary data.</text>
</comment>
<sequence>MRLSVDYWLGLNAFLSAYAEDEVTISFDRIENLLGHRLPKKFKEQGKYWQERKLFPRTAGFSPTFKGVEAGSIRFVRMSEAEIAQPWSRYGRGGVSRAPTTQRGPWGRRIIGARPVPRHREQAQGSLTDIESFGGPPSRRS</sequence>
<dbReference type="AlphaFoldDB" id="A0A937X5G8"/>
<dbReference type="EMBL" id="VGJX01000300">
    <property type="protein sequence ID" value="MBM3274705.1"/>
    <property type="molecule type" value="Genomic_DNA"/>
</dbReference>
<reference evidence="2 3" key="1">
    <citation type="submission" date="2019-03" db="EMBL/GenBank/DDBJ databases">
        <title>Lake Tanganyika Metagenome-Assembled Genomes (MAGs).</title>
        <authorList>
            <person name="Tran P."/>
        </authorList>
    </citation>
    <scope>NUCLEOTIDE SEQUENCE [LARGE SCALE GENOMIC DNA]</scope>
    <source>
        <strain evidence="2">K_DeepCast_65m_m2_236</strain>
    </source>
</reference>
<gene>
    <name evidence="2" type="ORF">FJZ00_06110</name>
</gene>
<feature type="region of interest" description="Disordered" evidence="1">
    <location>
        <begin position="114"/>
        <end position="141"/>
    </location>
</feature>
<dbReference type="Proteomes" id="UP000703893">
    <property type="component" value="Unassembled WGS sequence"/>
</dbReference>
<protein>
    <submittedName>
        <fullName evidence="2">Uncharacterized protein</fullName>
    </submittedName>
</protein>
<accession>A0A937X5G8</accession>
<name>A0A937X5G8_9BACT</name>
<organism evidence="2 3">
    <name type="scientific">Candidatus Tanganyikabacteria bacterium</name>
    <dbReference type="NCBI Taxonomy" id="2961651"/>
    <lineage>
        <taxon>Bacteria</taxon>
        <taxon>Bacillati</taxon>
        <taxon>Candidatus Sericytochromatia</taxon>
        <taxon>Candidatus Tanganyikabacteria</taxon>
    </lineage>
</organism>
<evidence type="ECO:0000256" key="1">
    <source>
        <dbReference type="SAM" id="MobiDB-lite"/>
    </source>
</evidence>